<evidence type="ECO:0000256" key="2">
    <source>
        <dbReference type="ARBA" id="ARBA00022737"/>
    </source>
</evidence>
<dbReference type="PANTHER" id="PTHR15454">
    <property type="entry name" value="NISCHARIN RELATED"/>
    <property type="match status" value="1"/>
</dbReference>
<keyword evidence="2" id="KW-0677">Repeat</keyword>
<dbReference type="InterPro" id="IPR001611">
    <property type="entry name" value="Leu-rich_rpt"/>
</dbReference>
<dbReference type="GO" id="GO:0005737">
    <property type="term" value="C:cytoplasm"/>
    <property type="evidence" value="ECO:0007669"/>
    <property type="project" value="TreeGrafter"/>
</dbReference>
<proteinExistence type="predicted"/>
<dbReference type="AlphaFoldDB" id="S9V998"/>
<comment type="caution">
    <text evidence="3">The sequence shown here is derived from an EMBL/GenBank/DDBJ whole genome shotgun (WGS) entry which is preliminary data.</text>
</comment>
<organism evidence="3 4">
    <name type="scientific">Strigomonas culicis</name>
    <dbReference type="NCBI Taxonomy" id="28005"/>
    <lineage>
        <taxon>Eukaryota</taxon>
        <taxon>Discoba</taxon>
        <taxon>Euglenozoa</taxon>
        <taxon>Kinetoplastea</taxon>
        <taxon>Metakinetoplastina</taxon>
        <taxon>Trypanosomatida</taxon>
        <taxon>Trypanosomatidae</taxon>
        <taxon>Strigomonadinae</taxon>
        <taxon>Strigomonas</taxon>
    </lineage>
</organism>
<sequence>MTNSAMEVITEDTILRQSKQYDVAVLFEARLSSLRAFSIDSSAFARCKSLTVLHLSHNRLDTLRGIEVLAETLTYLNAAENKLSDIASVAPCVQLRHVLLEGNQLSNRASLMPLTKLTRLEVLCLRRELELDGARFVLDNPISADVKSYATLVKELFPAVRNVDGHFHRDGGELVERKDAPTSEQHRHRLEELNQAVLKDLHGQDVTALEKRSVRLSIRRKRCKTSSNTLLPFNKENNMYIMHILCDFTFRNGFLFYALV</sequence>
<evidence type="ECO:0000256" key="1">
    <source>
        <dbReference type="ARBA" id="ARBA00022614"/>
    </source>
</evidence>
<keyword evidence="4" id="KW-1185">Reference proteome</keyword>
<dbReference type="Gene3D" id="3.80.10.10">
    <property type="entry name" value="Ribonuclease Inhibitor"/>
    <property type="match status" value="1"/>
</dbReference>
<protein>
    <submittedName>
        <fullName evidence="3">Leucine rich repeat containing 61</fullName>
    </submittedName>
</protein>
<dbReference type="EMBL" id="ATMH01007662">
    <property type="protein sequence ID" value="EPY23551.1"/>
    <property type="molecule type" value="Genomic_DNA"/>
</dbReference>
<accession>S9V998</accession>
<name>S9V998_9TRYP</name>
<reference evidence="3 4" key="1">
    <citation type="journal article" date="2013" name="PLoS ONE">
        <title>Predicting the Proteins of Angomonas deanei, Strigomonas culicis and Their Respective Endosymbionts Reveals New Aspects of the Trypanosomatidae Family.</title>
        <authorList>
            <person name="Motta M.C."/>
            <person name="Martins A.C."/>
            <person name="de Souza S.S."/>
            <person name="Catta-Preta C.M."/>
            <person name="Silva R."/>
            <person name="Klein C.C."/>
            <person name="de Almeida L.G."/>
            <person name="de Lima Cunha O."/>
            <person name="Ciapina L.P."/>
            <person name="Brocchi M."/>
            <person name="Colabardini A.C."/>
            <person name="de Araujo Lima B."/>
            <person name="Machado C.R."/>
            <person name="de Almeida Soares C.M."/>
            <person name="Probst C.M."/>
            <person name="de Menezes C.B."/>
            <person name="Thompson C.E."/>
            <person name="Bartholomeu D.C."/>
            <person name="Gradia D.F."/>
            <person name="Pavoni D.P."/>
            <person name="Grisard E.C."/>
            <person name="Fantinatti-Garboggini F."/>
            <person name="Marchini F.K."/>
            <person name="Rodrigues-Luiz G.F."/>
            <person name="Wagner G."/>
            <person name="Goldman G.H."/>
            <person name="Fietto J.L."/>
            <person name="Elias M.C."/>
            <person name="Goldman M.H."/>
            <person name="Sagot M.F."/>
            <person name="Pereira M."/>
            <person name="Stoco P.H."/>
            <person name="de Mendonca-Neto R.P."/>
            <person name="Teixeira S.M."/>
            <person name="Maciel T.E."/>
            <person name="de Oliveira Mendes T.A."/>
            <person name="Urmenyi T.P."/>
            <person name="de Souza W."/>
            <person name="Schenkman S."/>
            <person name="de Vasconcelos A.T."/>
        </authorList>
    </citation>
    <scope>NUCLEOTIDE SEQUENCE [LARGE SCALE GENOMIC DNA]</scope>
</reference>
<dbReference type="InterPro" id="IPR032675">
    <property type="entry name" value="LRR_dom_sf"/>
</dbReference>
<dbReference type="PANTHER" id="PTHR15454:SF56">
    <property type="entry name" value="PROTEIN PHOSPHATASE 1 REGULATORY SUBUNIT 7-RELATED"/>
    <property type="match status" value="1"/>
</dbReference>
<keyword evidence="1" id="KW-0433">Leucine-rich repeat</keyword>
<dbReference type="Proteomes" id="UP000015354">
    <property type="component" value="Unassembled WGS sequence"/>
</dbReference>
<dbReference type="PROSITE" id="PS51450">
    <property type="entry name" value="LRR"/>
    <property type="match status" value="1"/>
</dbReference>
<dbReference type="OrthoDB" id="278530at2759"/>
<evidence type="ECO:0000313" key="3">
    <source>
        <dbReference type="EMBL" id="EPY23551.1"/>
    </source>
</evidence>
<evidence type="ECO:0000313" key="4">
    <source>
        <dbReference type="Proteomes" id="UP000015354"/>
    </source>
</evidence>
<dbReference type="SUPFAM" id="SSF52058">
    <property type="entry name" value="L domain-like"/>
    <property type="match status" value="1"/>
</dbReference>
<gene>
    <name evidence="3" type="ORF">STCU_07662</name>
</gene>